<dbReference type="PANTHER" id="PTHR47197:SF3">
    <property type="entry name" value="DIHYDRO-HEME D1 DEHYDROGENASE"/>
    <property type="match status" value="1"/>
</dbReference>
<dbReference type="InterPro" id="IPR011048">
    <property type="entry name" value="Haem_d1_sf"/>
</dbReference>
<dbReference type="Proteomes" id="UP001327093">
    <property type="component" value="Unassembled WGS sequence"/>
</dbReference>
<feature type="chain" id="PRO_5046984343" evidence="1">
    <location>
        <begin position="34"/>
        <end position="790"/>
    </location>
</feature>
<dbReference type="PANTHER" id="PTHR47197">
    <property type="entry name" value="PROTEIN NIRF"/>
    <property type="match status" value="1"/>
</dbReference>
<sequence>MSAESPPGARKWRGRLKAAAAVVVATASAGTMAAVPAAAQQPVGAGPLPVTFHIKDDNGKWFDSGLNLFGGQSLAVAELPRVGTSAADGSIIPSAPDGALPSLPGLTGLVSPQKATSLTNMDQAEGLTGLVKGAGQPVPALGQTGQNLAQMLNLDSTLKTVKEIGVSNPQALPTALKAERLLGTFTQQVAGMPVDAPINLNQLPVGVDLQGALNELQKFAVKGPPVTVKFVVDPKESEGLRNPMGLIAPEGAQGFPFMDAKGAFFGEKQIQLTEPGLYAFADMVSPYMLGAVVVDDPLTIGLDFGKRSQINSRELNVPSHSDIVNRLVNAFFNITNPNNWQKFDPKNPVSWNPTQAPAPILQYDEAGNPILIPILDAYFDSKFKYPKTLNPGDKAPPVPGVGEVWLDTEMEEFGEKDKVGSATRINAENWNIERKIGAPGINMNNPHNMWTDKDYKFLYQSEWFDDEINAFDRETGKHIVNTQVGHNPAHIMTKPGTDQLIVGLNAGNEIVEVAPGGGAVTKRINVSPSGEIRHPHAHWLSYDGKTAITPNVMTDNASIIDLDSGAVKTEKTGQFPIATSMTSDASKAYTADFTGQSITCVSLKENACADNGKLVHSKTIDLWENYSPIAGPAEGKPFGGLSIQLPVSPDDKALVAANVLSQTVSVVDPKTDKVVKDLPCSAGCHGINFGAKKGGGYYAYVSNKFANVMQIIDVDPNMDGNIADAAVVGTKTLDATADTKVDGTITGASGMGGQGVLAIPLVYNGWAQQNAGKWAEMLTPQQRDPIGTGK</sequence>
<protein>
    <submittedName>
        <fullName evidence="2">Copper oxidase</fullName>
    </submittedName>
</protein>
<evidence type="ECO:0000256" key="1">
    <source>
        <dbReference type="SAM" id="SignalP"/>
    </source>
</evidence>
<dbReference type="InterPro" id="IPR015943">
    <property type="entry name" value="WD40/YVTN_repeat-like_dom_sf"/>
</dbReference>
<keyword evidence="1" id="KW-0732">Signal</keyword>
<dbReference type="Gene3D" id="2.130.10.10">
    <property type="entry name" value="YVTN repeat-like/Quinoprotein amine dehydrogenase"/>
    <property type="match status" value="2"/>
</dbReference>
<organism evidence="2 3">
    <name type="scientific">Saccharopolyspora mangrovi</name>
    <dbReference type="NCBI Taxonomy" id="3082379"/>
    <lineage>
        <taxon>Bacteria</taxon>
        <taxon>Bacillati</taxon>
        <taxon>Actinomycetota</taxon>
        <taxon>Actinomycetes</taxon>
        <taxon>Pseudonocardiales</taxon>
        <taxon>Pseudonocardiaceae</taxon>
        <taxon>Saccharopolyspora</taxon>
    </lineage>
</organism>
<comment type="caution">
    <text evidence="2">The sequence shown here is derived from an EMBL/GenBank/DDBJ whole genome shotgun (WGS) entry which is preliminary data.</text>
</comment>
<reference evidence="2 3" key="1">
    <citation type="submission" date="2023-10" db="EMBL/GenBank/DDBJ databases">
        <title>Saccharopolyspora sp. nov., isolated from mangrove soil.</title>
        <authorList>
            <person name="Lu Y."/>
            <person name="Liu W."/>
        </authorList>
    </citation>
    <scope>NUCLEOTIDE SEQUENCE [LARGE SCALE GENOMIC DNA]</scope>
    <source>
        <strain evidence="2 3">S2-29</strain>
    </source>
</reference>
<keyword evidence="3" id="KW-1185">Reference proteome</keyword>
<evidence type="ECO:0000313" key="3">
    <source>
        <dbReference type="Proteomes" id="UP001327093"/>
    </source>
</evidence>
<evidence type="ECO:0000313" key="2">
    <source>
        <dbReference type="EMBL" id="MEB3370104.1"/>
    </source>
</evidence>
<dbReference type="SUPFAM" id="SSF51004">
    <property type="entry name" value="C-terminal (heme d1) domain of cytochrome cd1-nitrite reductase"/>
    <property type="match status" value="1"/>
</dbReference>
<dbReference type="InterPro" id="IPR051200">
    <property type="entry name" value="Host-pathogen_enzymatic-act"/>
</dbReference>
<feature type="signal peptide" evidence="1">
    <location>
        <begin position="1"/>
        <end position="33"/>
    </location>
</feature>
<proteinExistence type="predicted"/>
<dbReference type="EMBL" id="JAWLNX010000016">
    <property type="protein sequence ID" value="MEB3370104.1"/>
    <property type="molecule type" value="Genomic_DNA"/>
</dbReference>
<gene>
    <name evidence="2" type="ORF">R4I43_22100</name>
</gene>
<accession>A0ABU6AEX6</accession>
<name>A0ABU6AEX6_9PSEU</name>
<dbReference type="RefSeq" id="WP_324267589.1">
    <property type="nucleotide sequence ID" value="NZ_JAWLNX010000016.1"/>
</dbReference>